<evidence type="ECO:0008006" key="5">
    <source>
        <dbReference type="Google" id="ProtNLM"/>
    </source>
</evidence>
<dbReference type="EMBL" id="JAAEBW010000010">
    <property type="protein sequence ID" value="MBM1196894.1"/>
    <property type="molecule type" value="Genomic_DNA"/>
</dbReference>
<keyword evidence="4" id="KW-1185">Reference proteome</keyword>
<gene>
    <name evidence="2" type="ORF">GYN02_17135</name>
    <name evidence="1" type="ORF">TU86_13255</name>
</gene>
<name>A0A0J6LF91_9PSED</name>
<dbReference type="RefSeq" id="WP_048364780.1">
    <property type="nucleotide sequence ID" value="NZ_JAAEBW010000010.1"/>
</dbReference>
<accession>A0A0J6LF91</accession>
<protein>
    <recommendedName>
        <fullName evidence="5">DUF697 domain-containing protein</fullName>
    </recommendedName>
</protein>
<dbReference type="AlphaFoldDB" id="A0A0J6LF91"/>
<comment type="caution">
    <text evidence="1">The sequence shown here is derived from an EMBL/GenBank/DDBJ whole genome shotgun (WGS) entry which is preliminary data.</text>
</comment>
<organism evidence="1 3">
    <name type="scientific">Pseudomonas weihenstephanensis</name>
    <dbReference type="NCBI Taxonomy" id="1608994"/>
    <lineage>
        <taxon>Bacteria</taxon>
        <taxon>Pseudomonadati</taxon>
        <taxon>Pseudomonadota</taxon>
        <taxon>Gammaproteobacteria</taxon>
        <taxon>Pseudomonadales</taxon>
        <taxon>Pseudomonadaceae</taxon>
        <taxon>Pseudomonas</taxon>
    </lineage>
</organism>
<accession>A0A0J6LR33</accession>
<reference evidence="1 3" key="1">
    <citation type="submission" date="2015-02" db="EMBL/GenBank/DDBJ databases">
        <title>Pseudomonas helleri sp. nov. and Pseudomonas weihenstephanensis sp. nov., isolated from raw cows milk.</title>
        <authorList>
            <person name="von Neubeck M."/>
            <person name="Huptas C."/>
            <person name="Wenning M."/>
            <person name="Scherer S."/>
        </authorList>
    </citation>
    <scope>NUCLEOTIDE SEQUENCE [LARGE SCALE GENOMIC DNA]</scope>
    <source>
        <strain evidence="1 3">DSM 29166</strain>
    </source>
</reference>
<evidence type="ECO:0000313" key="1">
    <source>
        <dbReference type="EMBL" id="KMN13056.1"/>
    </source>
</evidence>
<evidence type="ECO:0000313" key="3">
    <source>
        <dbReference type="Proteomes" id="UP000036325"/>
    </source>
</evidence>
<dbReference type="Proteomes" id="UP000036325">
    <property type="component" value="Unassembled WGS sequence"/>
</dbReference>
<dbReference type="EMBL" id="JYLF01000005">
    <property type="protein sequence ID" value="KMN13056.1"/>
    <property type="molecule type" value="Genomic_DNA"/>
</dbReference>
<dbReference type="PATRIC" id="fig|1608994.3.peg.3302"/>
<sequence length="178" mass="19187">MLIRSLAELDRIRDECKSMVTRRSAVSAGAAAVPIPGLDIGTDVALLVEMLPAINSKFGLTPQQIEQLDTRSKRLIVVAASGIGSEIIGKFVSRTLVMSLLRKMGVKVATKSITRFIPLVGQAVAATISFGVMKMVGNDHVEDCYQVCRQALLDEAKQSTVIEIGPEDYAHVESPTHP</sequence>
<reference evidence="2 4" key="2">
    <citation type="submission" date="2020-01" db="EMBL/GenBank/DDBJ databases">
        <title>Comparative genomics of meat spoilage bacteria.</title>
        <authorList>
            <person name="Hilgarth M."/>
            <person name="Vogel R.F."/>
        </authorList>
    </citation>
    <scope>NUCLEOTIDE SEQUENCE [LARGE SCALE GENOMIC DNA]</scope>
    <source>
        <strain evidence="2 4">TMW2.2077</strain>
    </source>
</reference>
<evidence type="ECO:0000313" key="2">
    <source>
        <dbReference type="EMBL" id="MBM1196894.1"/>
    </source>
</evidence>
<dbReference type="STRING" id="1608994.TU86_13255"/>
<dbReference type="Proteomes" id="UP000809529">
    <property type="component" value="Unassembled WGS sequence"/>
</dbReference>
<evidence type="ECO:0000313" key="4">
    <source>
        <dbReference type="Proteomes" id="UP000809529"/>
    </source>
</evidence>
<dbReference type="OrthoDB" id="2646363at2"/>
<proteinExistence type="predicted"/>